<gene>
    <name evidence="2" type="ORF">L201_004043</name>
</gene>
<feature type="compositionally biased region" description="Basic and acidic residues" evidence="1">
    <location>
        <begin position="556"/>
        <end position="566"/>
    </location>
</feature>
<dbReference type="Proteomes" id="UP001355207">
    <property type="component" value="Chromosome 5"/>
</dbReference>
<feature type="region of interest" description="Disordered" evidence="1">
    <location>
        <begin position="54"/>
        <end position="188"/>
    </location>
</feature>
<proteinExistence type="predicted"/>
<feature type="compositionally biased region" description="Basic and acidic residues" evidence="1">
    <location>
        <begin position="537"/>
        <end position="548"/>
    </location>
</feature>
<organism evidence="2 3">
    <name type="scientific">Kwoniella dendrophila CBS 6074</name>
    <dbReference type="NCBI Taxonomy" id="1295534"/>
    <lineage>
        <taxon>Eukaryota</taxon>
        <taxon>Fungi</taxon>
        <taxon>Dikarya</taxon>
        <taxon>Basidiomycota</taxon>
        <taxon>Agaricomycotina</taxon>
        <taxon>Tremellomycetes</taxon>
        <taxon>Tremellales</taxon>
        <taxon>Cryptococcaceae</taxon>
        <taxon>Kwoniella</taxon>
    </lineage>
</organism>
<evidence type="ECO:0000313" key="2">
    <source>
        <dbReference type="EMBL" id="WWC89125.1"/>
    </source>
</evidence>
<evidence type="ECO:0000256" key="1">
    <source>
        <dbReference type="SAM" id="MobiDB-lite"/>
    </source>
</evidence>
<feature type="compositionally biased region" description="Polar residues" evidence="1">
    <location>
        <begin position="123"/>
        <end position="132"/>
    </location>
</feature>
<reference evidence="2 3" key="1">
    <citation type="submission" date="2024-01" db="EMBL/GenBank/DDBJ databases">
        <title>Comparative genomics of Cryptococcus and Kwoniella reveals pathogenesis evolution and contrasting modes of karyotype evolution via chromosome fusion or intercentromeric recombination.</title>
        <authorList>
            <person name="Coelho M.A."/>
            <person name="David-Palma M."/>
            <person name="Shea T."/>
            <person name="Bowers K."/>
            <person name="McGinley-Smith S."/>
            <person name="Mohammad A.W."/>
            <person name="Gnirke A."/>
            <person name="Yurkov A.M."/>
            <person name="Nowrousian M."/>
            <person name="Sun S."/>
            <person name="Cuomo C.A."/>
            <person name="Heitman J."/>
        </authorList>
    </citation>
    <scope>NUCLEOTIDE SEQUENCE [LARGE SCALE GENOMIC DNA]</scope>
    <source>
        <strain evidence="2 3">CBS 6074</strain>
    </source>
</reference>
<feature type="compositionally biased region" description="Low complexity" evidence="1">
    <location>
        <begin position="158"/>
        <end position="176"/>
    </location>
</feature>
<dbReference type="GeneID" id="91094713"/>
<protein>
    <submittedName>
        <fullName evidence="2">Uncharacterized protein</fullName>
    </submittedName>
</protein>
<evidence type="ECO:0000313" key="3">
    <source>
        <dbReference type="Proteomes" id="UP001355207"/>
    </source>
</evidence>
<feature type="compositionally biased region" description="Polar residues" evidence="1">
    <location>
        <begin position="139"/>
        <end position="157"/>
    </location>
</feature>
<feature type="compositionally biased region" description="Polar residues" evidence="1">
    <location>
        <begin position="313"/>
        <end position="326"/>
    </location>
</feature>
<sequence>MPPSSPTPHRNLISLIPSSPPSADQWRKGQLRSSSTDTIIKGLSNWKRQAKLISQSTTTISKRSRQIDSPAKSDDGDDQAQGHGGKNVYKSRKISYSKSTSNGLGLGMGMRGTPAKRVKRNSKASIGASSTPLARKKISTQTFGSPSGHASSFANSTLPLSSAEEISSPSISDPGTSPIPPPPPKVLQKPQFDDLLDDVFNDPTISADNTRRQEMLFPAREDLVVPIHPVSYSQYDASSSSKANTPKTTTTKHIVALPIDQDDGWEFSIPLNDVSQPSQSTRKQRMPRSSDGSSKIKERRSTPRKLQGMDKTPSISDISDSYQDTTPKVAPQLTHENLPQSPQHNLSPETARAYTANRLRSPLRISSLAEDSTLNESHVGHDFDQHLDTVPIEFSPQLAGHEFSVSDEIGMQVSPDLTRIITGSRTINVYPSSTKDAYGFEWMQDYLRDKIPQPFCPSSEDSTPVRLSSPSPISFSSITTISVPPNSPSLNIVETVTMTRKAGRWQGAKLMKRIEATEIFEDEGVDMRDDVDDEYEHDVRNSRTEDRTQRRKSSRQKKDDRAELIPEAKQAREARLAHYIDLANNYQLHVEYVLG</sequence>
<feature type="region of interest" description="Disordered" evidence="1">
    <location>
        <begin position="537"/>
        <end position="566"/>
    </location>
</feature>
<name>A0AAX4JUM0_9TREE</name>
<dbReference type="RefSeq" id="XP_066075888.1">
    <property type="nucleotide sequence ID" value="XM_066219791.1"/>
</dbReference>
<dbReference type="AlphaFoldDB" id="A0AAX4JUM0"/>
<keyword evidence="3" id="KW-1185">Reference proteome</keyword>
<feature type="region of interest" description="Disordered" evidence="1">
    <location>
        <begin position="268"/>
        <end position="326"/>
    </location>
</feature>
<feature type="region of interest" description="Disordered" evidence="1">
    <location>
        <begin position="1"/>
        <end position="34"/>
    </location>
</feature>
<dbReference type="EMBL" id="CP144102">
    <property type="protein sequence ID" value="WWC89125.1"/>
    <property type="molecule type" value="Genomic_DNA"/>
</dbReference>
<accession>A0AAX4JUM0</accession>